<reference evidence="1 2" key="1">
    <citation type="submission" date="2022-09" db="EMBL/GenBank/DDBJ databases">
        <authorList>
            <person name="Palmer J.M."/>
        </authorList>
    </citation>
    <scope>NUCLEOTIDE SEQUENCE [LARGE SCALE GENOMIC DNA]</scope>
    <source>
        <strain evidence="1 2">DSM 7382</strain>
    </source>
</reference>
<dbReference type="EMBL" id="JASBNA010000018">
    <property type="protein sequence ID" value="KAK7686040.1"/>
    <property type="molecule type" value="Genomic_DNA"/>
</dbReference>
<accession>A0AAW0FXU7</accession>
<sequence>MVQRSTFIHATPLPACPTSGISTFHSPYQDLPRSEVLASRLSVISLTLLLPPFSFLMPAILCSPADIPSSLNLSPPLVPPILALKRTLHTNPNREGLAMQTLLADTSLKSDPICLLAGHDNPVEVYDDFYSVNLRVCVPYSHLPNSEGKARWEISRHCLTRFCNRLVINLEYEQCHDYRALETQNDHPACGCRSQRLDNQRHRH</sequence>
<evidence type="ECO:0000313" key="1">
    <source>
        <dbReference type="EMBL" id="KAK7686040.1"/>
    </source>
</evidence>
<proteinExistence type="predicted"/>
<gene>
    <name evidence="1" type="ORF">QCA50_010852</name>
</gene>
<keyword evidence="2" id="KW-1185">Reference proteome</keyword>
<organism evidence="1 2">
    <name type="scientific">Cerrena zonata</name>
    <dbReference type="NCBI Taxonomy" id="2478898"/>
    <lineage>
        <taxon>Eukaryota</taxon>
        <taxon>Fungi</taxon>
        <taxon>Dikarya</taxon>
        <taxon>Basidiomycota</taxon>
        <taxon>Agaricomycotina</taxon>
        <taxon>Agaricomycetes</taxon>
        <taxon>Polyporales</taxon>
        <taxon>Cerrenaceae</taxon>
        <taxon>Cerrena</taxon>
    </lineage>
</organism>
<evidence type="ECO:0000313" key="2">
    <source>
        <dbReference type="Proteomes" id="UP001385951"/>
    </source>
</evidence>
<comment type="caution">
    <text evidence="1">The sequence shown here is derived from an EMBL/GenBank/DDBJ whole genome shotgun (WGS) entry which is preliminary data.</text>
</comment>
<name>A0AAW0FXU7_9APHY</name>
<dbReference type="AlphaFoldDB" id="A0AAW0FXU7"/>
<dbReference type="Proteomes" id="UP001385951">
    <property type="component" value="Unassembled WGS sequence"/>
</dbReference>
<protein>
    <submittedName>
        <fullName evidence="1">Uncharacterized protein</fullName>
    </submittedName>
</protein>